<name>A0A7J7LUD1_9MAGN</name>
<organism evidence="1 2">
    <name type="scientific">Kingdonia uniflora</name>
    <dbReference type="NCBI Taxonomy" id="39325"/>
    <lineage>
        <taxon>Eukaryota</taxon>
        <taxon>Viridiplantae</taxon>
        <taxon>Streptophyta</taxon>
        <taxon>Embryophyta</taxon>
        <taxon>Tracheophyta</taxon>
        <taxon>Spermatophyta</taxon>
        <taxon>Magnoliopsida</taxon>
        <taxon>Ranunculales</taxon>
        <taxon>Circaeasteraceae</taxon>
        <taxon>Kingdonia</taxon>
    </lineage>
</organism>
<sequence>MNLMEVSLRSVVDALIEDMGLQFTGPRMSLAKLLPPLAQMSPLLLEEPTTYDVSNLNLDDLKDNVELSSLEFQAKLILKRWIQL</sequence>
<reference evidence="1 2" key="1">
    <citation type="journal article" date="2020" name="IScience">
        <title>Genome Sequencing of the Endangered Kingdonia uniflora (Circaeasteraceae, Ranunculales) Reveals Potential Mechanisms of Evolutionary Specialization.</title>
        <authorList>
            <person name="Sun Y."/>
            <person name="Deng T."/>
            <person name="Zhang A."/>
            <person name="Moore M.J."/>
            <person name="Landis J.B."/>
            <person name="Lin N."/>
            <person name="Zhang H."/>
            <person name="Zhang X."/>
            <person name="Huang J."/>
            <person name="Zhang X."/>
            <person name="Sun H."/>
            <person name="Wang H."/>
        </authorList>
    </citation>
    <scope>NUCLEOTIDE SEQUENCE [LARGE SCALE GENOMIC DNA]</scope>
    <source>
        <strain evidence="1">TB1705</strain>
        <tissue evidence="1">Leaf</tissue>
    </source>
</reference>
<evidence type="ECO:0000313" key="2">
    <source>
        <dbReference type="Proteomes" id="UP000541444"/>
    </source>
</evidence>
<evidence type="ECO:0000313" key="1">
    <source>
        <dbReference type="EMBL" id="KAF6146152.1"/>
    </source>
</evidence>
<accession>A0A7J7LUD1</accession>
<protein>
    <submittedName>
        <fullName evidence="1">Uncharacterized protein</fullName>
    </submittedName>
</protein>
<dbReference type="EMBL" id="JACGCM010002006">
    <property type="protein sequence ID" value="KAF6146152.1"/>
    <property type="molecule type" value="Genomic_DNA"/>
</dbReference>
<proteinExistence type="predicted"/>
<gene>
    <name evidence="1" type="ORF">GIB67_015590</name>
</gene>
<keyword evidence="2" id="KW-1185">Reference proteome</keyword>
<comment type="caution">
    <text evidence="1">The sequence shown here is derived from an EMBL/GenBank/DDBJ whole genome shotgun (WGS) entry which is preliminary data.</text>
</comment>
<dbReference type="Proteomes" id="UP000541444">
    <property type="component" value="Unassembled WGS sequence"/>
</dbReference>
<dbReference type="AlphaFoldDB" id="A0A7J7LUD1"/>
<dbReference type="OrthoDB" id="45930at2759"/>